<accession>A0A2A8U053</accession>
<protein>
    <submittedName>
        <fullName evidence="5">Sporulation membrane protein YtaF</fullName>
    </submittedName>
</protein>
<dbReference type="NCBIfam" id="TIGR02840">
    <property type="entry name" value="spore_YtaF"/>
    <property type="match status" value="1"/>
</dbReference>
<evidence type="ECO:0000256" key="3">
    <source>
        <dbReference type="ARBA" id="ARBA00022989"/>
    </source>
</evidence>
<gene>
    <name evidence="5" type="primary">ytaF</name>
    <name evidence="5" type="ORF">COA08_27455</name>
</gene>
<dbReference type="PANTHER" id="PTHR35529">
    <property type="entry name" value="MANGANESE EFFLUX PUMP MNTP-RELATED"/>
    <property type="match status" value="1"/>
</dbReference>
<dbReference type="InterPro" id="IPR003810">
    <property type="entry name" value="Mntp/YtaF"/>
</dbReference>
<keyword evidence="3" id="KW-1133">Transmembrane helix</keyword>
<dbReference type="Proteomes" id="UP000221438">
    <property type="component" value="Unassembled WGS sequence"/>
</dbReference>
<evidence type="ECO:0000256" key="2">
    <source>
        <dbReference type="ARBA" id="ARBA00022692"/>
    </source>
</evidence>
<evidence type="ECO:0000313" key="5">
    <source>
        <dbReference type="EMBL" id="PGQ05358.1"/>
    </source>
</evidence>
<evidence type="ECO:0000256" key="1">
    <source>
        <dbReference type="ARBA" id="ARBA00022475"/>
    </source>
</evidence>
<keyword evidence="1" id="KW-1003">Cell membrane</keyword>
<proteinExistence type="predicted"/>
<dbReference type="AlphaFoldDB" id="A0A2A8U053"/>
<organism evidence="5 6">
    <name type="scientific">Bacillus cereus</name>
    <dbReference type="NCBI Taxonomy" id="1396"/>
    <lineage>
        <taxon>Bacteria</taxon>
        <taxon>Bacillati</taxon>
        <taxon>Bacillota</taxon>
        <taxon>Bacilli</taxon>
        <taxon>Bacillales</taxon>
        <taxon>Bacillaceae</taxon>
        <taxon>Bacillus</taxon>
        <taxon>Bacillus cereus group</taxon>
    </lineage>
</organism>
<dbReference type="InterPro" id="IPR014205">
    <property type="entry name" value="Spore_YtaF"/>
</dbReference>
<dbReference type="Pfam" id="PF02659">
    <property type="entry name" value="Mntp"/>
    <property type="match status" value="2"/>
</dbReference>
<keyword evidence="4" id="KW-0472">Membrane</keyword>
<comment type="caution">
    <text evidence="5">The sequence shown here is derived from an EMBL/GenBank/DDBJ whole genome shotgun (WGS) entry which is preliminary data.</text>
</comment>
<evidence type="ECO:0000256" key="4">
    <source>
        <dbReference type="ARBA" id="ARBA00023136"/>
    </source>
</evidence>
<reference evidence="5 6" key="1">
    <citation type="submission" date="2017-09" db="EMBL/GenBank/DDBJ databases">
        <title>Large-scale bioinformatics analysis of Bacillus genomes uncovers conserved roles of natural products in bacterial physiology.</title>
        <authorList>
            <consortium name="Agbiome Team Llc"/>
            <person name="Bleich R.M."/>
            <person name="Grubbs K.J."/>
            <person name="Santa Maria K.C."/>
            <person name="Allen S.E."/>
            <person name="Farag S."/>
            <person name="Shank E.A."/>
            <person name="Bowers A."/>
        </authorList>
    </citation>
    <scope>NUCLEOTIDE SEQUENCE [LARGE SCALE GENOMIC DNA]</scope>
    <source>
        <strain evidence="5 6">AFS046104</strain>
    </source>
</reference>
<keyword evidence="2" id="KW-0812">Transmembrane</keyword>
<name>A0A2A8U053_BACCE</name>
<dbReference type="PANTHER" id="PTHR35529:SF2">
    <property type="entry name" value="SPORULATION PROTEIN YTAF-RELATED"/>
    <property type="match status" value="1"/>
</dbReference>
<dbReference type="EMBL" id="NUJQ01000048">
    <property type="protein sequence ID" value="PGQ05358.1"/>
    <property type="molecule type" value="Genomic_DNA"/>
</dbReference>
<evidence type="ECO:0000313" key="6">
    <source>
        <dbReference type="Proteomes" id="UP000221438"/>
    </source>
</evidence>
<sequence>MIIVAITALITILLLSLSSSIDNFGVGISYGIRNIRIGFLANFIIAIIAFVFSEMGILFGQYISKVFPGTLSDVIGTVFLFVIGLRIILMTIPRKKKVNQEVFDDDESVSNVITGYLKSPEKADLDKSGNISFFEAIVLGIAISMNALTNGLGAGLLKLSPFAISLSAAIFSFLTVWLGVKLGKKVANVKIGSWTLGQFSTALSGFILLLIAVHNLF</sequence>